<evidence type="ECO:0000313" key="1">
    <source>
        <dbReference type="EMBL" id="KAI4368240.1"/>
    </source>
</evidence>
<protein>
    <submittedName>
        <fullName evidence="1">Uncharacterized protein</fullName>
    </submittedName>
</protein>
<keyword evidence="2" id="KW-1185">Reference proteome</keyword>
<sequence length="502" mass="54548">MPLFELLRTMRSKLDTDPASSSAPVDPSPAPGSNFGELVQEDGQILVQGQSQLNRPRMTGFCTGLSQPRNWSETESRQKAGKIRGLEFGLGEIDLDQDGNAGPWLSYPFNGSLHSDEFWSDLLPELPGIGGVADCRKNLMCNVVEAGPAQPGCLSPDSSALQQQQQSWLPFSLYRSRFLEDAGKVKAMAAEDQGRVDRCATENGQTGCVATEEGRIKAEGEKNVDHGTSSVCSWNTVERGTCYPKHLLKRKSRDNDGSDGPSEVPEDFIPFMVAIDIFIDVNEEPASEKTRVSSGSRSTTSKRSRAAEVHNLSERRRRDRINEKMRVLQDLIPNCNKADKASILDEAIKYLKMLQLQVQMMTMGAGLYMRPPMLPTGIHNMLPFPHTGLGGLGPGIGYGATGLNTSNSVTDHPLVHIPPLAQLPATHRGMLQKYPGQGIPMFMPRKSFHSISAASLAASIRSRHGVAPATTGSSSRETVPRITTPTNTNPVCSGDWPPTQVG</sequence>
<dbReference type="EMBL" id="CM042884">
    <property type="protein sequence ID" value="KAI4368240.1"/>
    <property type="molecule type" value="Genomic_DNA"/>
</dbReference>
<organism evidence="1 2">
    <name type="scientific">Melastoma candidum</name>
    <dbReference type="NCBI Taxonomy" id="119954"/>
    <lineage>
        <taxon>Eukaryota</taxon>
        <taxon>Viridiplantae</taxon>
        <taxon>Streptophyta</taxon>
        <taxon>Embryophyta</taxon>
        <taxon>Tracheophyta</taxon>
        <taxon>Spermatophyta</taxon>
        <taxon>Magnoliopsida</taxon>
        <taxon>eudicotyledons</taxon>
        <taxon>Gunneridae</taxon>
        <taxon>Pentapetalae</taxon>
        <taxon>rosids</taxon>
        <taxon>malvids</taxon>
        <taxon>Myrtales</taxon>
        <taxon>Melastomataceae</taxon>
        <taxon>Melastomatoideae</taxon>
        <taxon>Melastomateae</taxon>
        <taxon>Melastoma</taxon>
    </lineage>
</organism>
<gene>
    <name evidence="1" type="ORF">MLD38_016817</name>
</gene>
<evidence type="ECO:0000313" key="2">
    <source>
        <dbReference type="Proteomes" id="UP001057402"/>
    </source>
</evidence>
<comment type="caution">
    <text evidence="1">The sequence shown here is derived from an EMBL/GenBank/DDBJ whole genome shotgun (WGS) entry which is preliminary data.</text>
</comment>
<name>A0ACB9QP80_9MYRT</name>
<reference evidence="2" key="1">
    <citation type="journal article" date="2023" name="Front. Plant Sci.">
        <title>Chromosomal-level genome assembly of Melastoma candidum provides insights into trichome evolution.</title>
        <authorList>
            <person name="Zhong Y."/>
            <person name="Wu W."/>
            <person name="Sun C."/>
            <person name="Zou P."/>
            <person name="Liu Y."/>
            <person name="Dai S."/>
            <person name="Zhou R."/>
        </authorList>
    </citation>
    <scope>NUCLEOTIDE SEQUENCE [LARGE SCALE GENOMIC DNA]</scope>
</reference>
<proteinExistence type="predicted"/>
<dbReference type="Proteomes" id="UP001057402">
    <property type="component" value="Chromosome 5"/>
</dbReference>
<accession>A0ACB9QP80</accession>